<dbReference type="EMBL" id="JAQQBS010000004">
    <property type="protein sequence ID" value="KAK0169963.1"/>
    <property type="molecule type" value="Genomic_DNA"/>
</dbReference>
<dbReference type="AlphaFoldDB" id="A0AA39FI70"/>
<evidence type="ECO:0000313" key="10">
    <source>
        <dbReference type="Proteomes" id="UP001168990"/>
    </source>
</evidence>
<gene>
    <name evidence="9" type="ORF">PV328_010586</name>
</gene>
<feature type="compositionally biased region" description="Polar residues" evidence="6">
    <location>
        <begin position="472"/>
        <end position="483"/>
    </location>
</feature>
<dbReference type="PROSITE" id="PS51011">
    <property type="entry name" value="ARID"/>
    <property type="match status" value="1"/>
</dbReference>
<evidence type="ECO:0000256" key="1">
    <source>
        <dbReference type="ARBA" id="ARBA00004123"/>
    </source>
</evidence>
<feature type="region of interest" description="Disordered" evidence="6">
    <location>
        <begin position="1"/>
        <end position="73"/>
    </location>
</feature>
<dbReference type="FunFam" id="1.10.150.60:FF:000007">
    <property type="entry name" value="AT-rich interactive domain-containing protein 3C"/>
    <property type="match status" value="1"/>
</dbReference>
<feature type="domain" description="ARID" evidence="7">
    <location>
        <begin position="234"/>
        <end position="326"/>
    </location>
</feature>
<dbReference type="GO" id="GO:0003677">
    <property type="term" value="F:DNA binding"/>
    <property type="evidence" value="ECO:0007669"/>
    <property type="project" value="UniProtKB-KW"/>
</dbReference>
<evidence type="ECO:0000259" key="8">
    <source>
        <dbReference type="PROSITE" id="PS51486"/>
    </source>
</evidence>
<dbReference type="Pfam" id="PF01388">
    <property type="entry name" value="ARID"/>
    <property type="match status" value="1"/>
</dbReference>
<feature type="region of interest" description="Disordered" evidence="6">
    <location>
        <begin position="134"/>
        <end position="217"/>
    </location>
</feature>
<evidence type="ECO:0000313" key="9">
    <source>
        <dbReference type="EMBL" id="KAK0169963.1"/>
    </source>
</evidence>
<dbReference type="InterPro" id="IPR001606">
    <property type="entry name" value="ARID_dom"/>
</dbReference>
<dbReference type="InterPro" id="IPR036431">
    <property type="entry name" value="ARID_dom_sf"/>
</dbReference>
<feature type="compositionally biased region" description="Low complexity" evidence="6">
    <location>
        <begin position="200"/>
        <end position="213"/>
    </location>
</feature>
<dbReference type="InterPro" id="IPR023334">
    <property type="entry name" value="REKLES_domain"/>
</dbReference>
<sequence>MELGDEYQDMGNPGPIQNMPLGDHHQTESPMSQEDLSDPDLQDEESGEELLQQPLQGNAHPSTGNPQNESSAPTALSHLNSMLHASHPHLLSKYKMDPSEMDLLNNKSSLEALQAAMSSGGFNLPFSFPPPSAFLAPHHNNHQQISGGGVTSGGGGGGGNNSGGGTGSNNAIASSASSLSSESSQGSLRNVSEAREGTGQSQNSNSNNSQQQSTSWSFEEQFKQVRQLYEINDDPKRKEFLDDLFSFMQKRGTPINRLPIMAKSVLDLYELYNLVIARGGLVDVINKKLWQEIIKGLHLPSSITSAAFTLRTQYMKYLYPYECDRQQLSTQLELQAAIDGNRREGRRSSYGAYPGPVDFDSRMAEYVKLINKELRGTGGGSPPPSLPPPPPPPAPITNRQSGAVSPSETPPRDSALSALEFSRMTLWNMYNNNGMYPNIGHHTPISPHVSHSPHTRPSSPEQREALDLGLRSSPNSTSPNRHSPITGINLHHKREHDIDSCAPPPLKRSLFDDDVNNVNDKSVPTFAGTHIKISNRGDNKTGDNSLVVSMELNGVMYQGVLFAQADNKSRANATNNNTKSRSVLL</sequence>
<evidence type="ECO:0000259" key="7">
    <source>
        <dbReference type="PROSITE" id="PS51011"/>
    </source>
</evidence>
<feature type="compositionally biased region" description="Pro residues" evidence="6">
    <location>
        <begin position="381"/>
        <end position="395"/>
    </location>
</feature>
<feature type="region of interest" description="Disordered" evidence="6">
    <location>
        <begin position="374"/>
        <end position="414"/>
    </location>
</feature>
<feature type="domain" description="REKLES" evidence="8">
    <location>
        <begin position="445"/>
        <end position="568"/>
    </location>
</feature>
<dbReference type="SMART" id="SM00501">
    <property type="entry name" value="BRIGHT"/>
    <property type="match status" value="1"/>
</dbReference>
<keyword evidence="4" id="KW-0804">Transcription</keyword>
<dbReference type="SMART" id="SM01014">
    <property type="entry name" value="ARID"/>
    <property type="match status" value="1"/>
</dbReference>
<feature type="compositionally biased region" description="Polar residues" evidence="6">
    <location>
        <begin position="53"/>
        <end position="73"/>
    </location>
</feature>
<evidence type="ECO:0000256" key="3">
    <source>
        <dbReference type="ARBA" id="ARBA00023125"/>
    </source>
</evidence>
<protein>
    <recommendedName>
        <fullName evidence="11">Protein dead ringer</fullName>
    </recommendedName>
</protein>
<evidence type="ECO:0000256" key="5">
    <source>
        <dbReference type="ARBA" id="ARBA00023242"/>
    </source>
</evidence>
<dbReference type="PROSITE" id="PS51486">
    <property type="entry name" value="REKLES"/>
    <property type="match status" value="1"/>
</dbReference>
<accession>A0AA39FI70</accession>
<keyword evidence="5" id="KW-0539">Nucleus</keyword>
<evidence type="ECO:0000256" key="2">
    <source>
        <dbReference type="ARBA" id="ARBA00023015"/>
    </source>
</evidence>
<comment type="caution">
    <text evidence="9">The sequence shown here is derived from an EMBL/GenBank/DDBJ whole genome shotgun (WGS) entry which is preliminary data.</text>
</comment>
<dbReference type="GO" id="GO:0005634">
    <property type="term" value="C:nucleus"/>
    <property type="evidence" value="ECO:0007669"/>
    <property type="project" value="UniProtKB-SubCell"/>
</dbReference>
<name>A0AA39FI70_9HYME</name>
<feature type="region of interest" description="Disordered" evidence="6">
    <location>
        <begin position="441"/>
        <end position="486"/>
    </location>
</feature>
<reference evidence="9" key="1">
    <citation type="journal article" date="2023" name="bioRxiv">
        <title>Scaffold-level genome assemblies of two parasitoid biocontrol wasps reveal the parthenogenesis mechanism and an associated novel virus.</title>
        <authorList>
            <person name="Inwood S."/>
            <person name="Skelly J."/>
            <person name="Guhlin J."/>
            <person name="Harrop T."/>
            <person name="Goldson S."/>
            <person name="Dearden P."/>
        </authorList>
    </citation>
    <scope>NUCLEOTIDE SEQUENCE</scope>
    <source>
        <strain evidence="9">Irish</strain>
        <tissue evidence="9">Whole body</tissue>
    </source>
</reference>
<comment type="subcellular location">
    <subcellularLocation>
        <location evidence="1">Nucleus</location>
    </subcellularLocation>
</comment>
<dbReference type="Proteomes" id="UP001168990">
    <property type="component" value="Unassembled WGS sequence"/>
</dbReference>
<dbReference type="CDD" id="cd16881">
    <property type="entry name" value="ARID_Dri-like"/>
    <property type="match status" value="1"/>
</dbReference>
<keyword evidence="3" id="KW-0238">DNA-binding</keyword>
<dbReference type="Gene3D" id="1.10.150.60">
    <property type="entry name" value="ARID DNA-binding domain"/>
    <property type="match status" value="1"/>
</dbReference>
<dbReference type="GO" id="GO:0006357">
    <property type="term" value="P:regulation of transcription by RNA polymerase II"/>
    <property type="evidence" value="ECO:0007669"/>
    <property type="project" value="InterPro"/>
</dbReference>
<dbReference type="PANTHER" id="PTHR15348:SF0">
    <property type="entry name" value="PROTEIN DEAD RINGER"/>
    <property type="match status" value="1"/>
</dbReference>
<proteinExistence type="predicted"/>
<dbReference type="PANTHER" id="PTHR15348">
    <property type="entry name" value="AT-RICH INTERACTIVE DOMAIN-CONTAINING PROTEIN ARID DOMAIN- CONTAINING PROTEIN DEAD RINGER PROTEIN B-CELL REGULATOR OF IGH TRANSCRIPTION BRIGHT"/>
    <property type="match status" value="1"/>
</dbReference>
<feature type="compositionally biased region" description="Gly residues" evidence="6">
    <location>
        <begin position="146"/>
        <end position="167"/>
    </location>
</feature>
<keyword evidence="10" id="KW-1185">Reference proteome</keyword>
<feature type="compositionally biased region" description="Low complexity" evidence="6">
    <location>
        <begin position="168"/>
        <end position="187"/>
    </location>
</feature>
<feature type="compositionally biased region" description="Polar residues" evidence="6">
    <location>
        <begin position="397"/>
        <end position="407"/>
    </location>
</feature>
<reference evidence="9" key="2">
    <citation type="submission" date="2023-03" db="EMBL/GenBank/DDBJ databases">
        <authorList>
            <person name="Inwood S.N."/>
            <person name="Skelly J.G."/>
            <person name="Guhlin J."/>
            <person name="Harrop T.W.R."/>
            <person name="Goldson S.G."/>
            <person name="Dearden P.K."/>
        </authorList>
    </citation>
    <scope>NUCLEOTIDE SEQUENCE</scope>
    <source>
        <strain evidence="9">Irish</strain>
        <tissue evidence="9">Whole body</tissue>
    </source>
</reference>
<evidence type="ECO:0008006" key="11">
    <source>
        <dbReference type="Google" id="ProtNLM"/>
    </source>
</evidence>
<evidence type="ECO:0000256" key="6">
    <source>
        <dbReference type="SAM" id="MobiDB-lite"/>
    </source>
</evidence>
<keyword evidence="2" id="KW-0805">Transcription regulation</keyword>
<dbReference type="SUPFAM" id="SSF46774">
    <property type="entry name" value="ARID-like"/>
    <property type="match status" value="1"/>
</dbReference>
<organism evidence="9 10">
    <name type="scientific">Microctonus aethiopoides</name>
    <dbReference type="NCBI Taxonomy" id="144406"/>
    <lineage>
        <taxon>Eukaryota</taxon>
        <taxon>Metazoa</taxon>
        <taxon>Ecdysozoa</taxon>
        <taxon>Arthropoda</taxon>
        <taxon>Hexapoda</taxon>
        <taxon>Insecta</taxon>
        <taxon>Pterygota</taxon>
        <taxon>Neoptera</taxon>
        <taxon>Endopterygota</taxon>
        <taxon>Hymenoptera</taxon>
        <taxon>Apocrita</taxon>
        <taxon>Ichneumonoidea</taxon>
        <taxon>Braconidae</taxon>
        <taxon>Euphorinae</taxon>
        <taxon>Microctonus</taxon>
    </lineage>
</organism>
<evidence type="ECO:0000256" key="4">
    <source>
        <dbReference type="ARBA" id="ARBA00023163"/>
    </source>
</evidence>
<feature type="compositionally biased region" description="Acidic residues" evidence="6">
    <location>
        <begin position="35"/>
        <end position="48"/>
    </location>
</feature>
<dbReference type="InterPro" id="IPR045147">
    <property type="entry name" value="ARI3A/B/C"/>
</dbReference>